<dbReference type="KEGG" id="vg:18563048"/>
<proteinExistence type="predicted"/>
<reference evidence="1 2" key="1">
    <citation type="submission" date="2012-02" db="EMBL/GenBank/DDBJ databases">
        <title>Complete Genome Sequence of Cronobacter sakazakii Bacteriophage CR9.</title>
        <authorList>
            <person name="Shin H."/>
            <person name="Lee J.-H."/>
            <person name="Kim Y."/>
            <person name="Ryu S."/>
        </authorList>
    </citation>
    <scope>NUCLEOTIDE SEQUENCE [LARGE SCALE GENOMIC DNA]</scope>
</reference>
<dbReference type="OrthoDB" id="34011at10239"/>
<dbReference type="Proteomes" id="UP000011829">
    <property type="component" value="Segment"/>
</dbReference>
<dbReference type="GeneID" id="18563048"/>
<dbReference type="EMBL" id="JQ691611">
    <property type="protein sequence ID" value="AFH21090.1"/>
    <property type="molecule type" value="Genomic_DNA"/>
</dbReference>
<gene>
    <name evidence="1" type="ORF">CR9_206</name>
</gene>
<evidence type="ECO:0000313" key="1">
    <source>
        <dbReference type="EMBL" id="AFH21090.1"/>
    </source>
</evidence>
<dbReference type="RefSeq" id="YP_009015168.1">
    <property type="nucleotide sequence ID" value="NC_023717.1"/>
</dbReference>
<evidence type="ECO:0000313" key="2">
    <source>
        <dbReference type="Proteomes" id="UP000011829"/>
    </source>
</evidence>
<sequence length="135" mass="14955">MNAGLTIKGTVASVHGLPWPPQAVCAGDTYVVGSDLYAWDGRQWNYVGPISGPTGGGSAMKQYTLTYNGVSATIRSSNEITSLFFDPDNLDMDDLAIFETTYPEDYKAFEAKWSENRARQLASDELNVWRDKYVK</sequence>
<organism evidence="1 2">
    <name type="scientific">Cronobacter phage CR9</name>
    <dbReference type="NCBI Taxonomy" id="1162290"/>
    <lineage>
        <taxon>Viruses</taxon>
        <taxon>Duplodnaviria</taxon>
        <taxon>Heunggongvirae</taxon>
        <taxon>Uroviricota</taxon>
        <taxon>Caudoviricetes</taxon>
        <taxon>Vequintavirinae</taxon>
        <taxon>Certrevirus</taxon>
        <taxon>Certrevirus CR9</taxon>
    </lineage>
</organism>
<name>M1F3P1_9CAUD</name>
<keyword evidence="2" id="KW-1185">Reference proteome</keyword>
<accession>M1F3P1</accession>
<protein>
    <submittedName>
        <fullName evidence="1">Uncharacterized protein</fullName>
    </submittedName>
</protein>